<dbReference type="InterPro" id="IPR045770">
    <property type="entry name" value="DUF6223"/>
</dbReference>
<gene>
    <name evidence="3" type="ORF">SSOG_06281</name>
</gene>
<dbReference type="Pfam" id="PF19733">
    <property type="entry name" value="DUF6223"/>
    <property type="match status" value="1"/>
</dbReference>
<dbReference type="Proteomes" id="UP000003963">
    <property type="component" value="Unassembled WGS sequence"/>
</dbReference>
<sequence>MPTALRKDRTRRTTNSAVGRHAQGPATPRNSPRTKEESGMSATGILTVAAEGGAIGDGRTGANLALGVGLIGVAIGWLALTRATGRISTGNARTGAMAAMAVGLVCTALAALHLATSSGGPGTGNGMVGAIAAIPLGLIAMILGRRALTHSRRTERTADRYEHEREFGPTS</sequence>
<proteinExistence type="predicted"/>
<reference evidence="3 4" key="1">
    <citation type="submission" date="2009-02" db="EMBL/GenBank/DDBJ databases">
        <title>Annotation of Streptomyces hygroscopicus strain ATCC 53653.</title>
        <authorList>
            <consortium name="The Broad Institute Genome Sequencing Platform"/>
            <consortium name="Broad Institute Microbial Sequencing Center"/>
            <person name="Fischbach M."/>
            <person name="Godfrey P."/>
            <person name="Ward D."/>
            <person name="Young S."/>
            <person name="Zeng Q."/>
            <person name="Koehrsen M."/>
            <person name="Alvarado L."/>
            <person name="Berlin A.M."/>
            <person name="Bochicchio J."/>
            <person name="Borenstein D."/>
            <person name="Chapman S.B."/>
            <person name="Chen Z."/>
            <person name="Engels R."/>
            <person name="Freedman E."/>
            <person name="Gellesch M."/>
            <person name="Goldberg J."/>
            <person name="Griggs A."/>
            <person name="Gujja S."/>
            <person name="Heilman E.R."/>
            <person name="Heiman D.I."/>
            <person name="Hepburn T.A."/>
            <person name="Howarth C."/>
            <person name="Jen D."/>
            <person name="Larson L."/>
            <person name="Lewis B."/>
            <person name="Mehta T."/>
            <person name="Park D."/>
            <person name="Pearson M."/>
            <person name="Richards J."/>
            <person name="Roberts A."/>
            <person name="Saif S."/>
            <person name="Shea T.D."/>
            <person name="Shenoy N."/>
            <person name="Sisk P."/>
            <person name="Stolte C."/>
            <person name="Sykes S.N."/>
            <person name="Thomson T."/>
            <person name="Walk T."/>
            <person name="White J."/>
            <person name="Yandava C."/>
            <person name="Straight P."/>
            <person name="Clardy J."/>
            <person name="Hung D."/>
            <person name="Kolter R."/>
            <person name="Mekalanos J."/>
            <person name="Walker S."/>
            <person name="Walsh C.T."/>
            <person name="Wieland-Brown L.C."/>
            <person name="Haas B."/>
            <person name="Nusbaum C."/>
            <person name="Birren B."/>
        </authorList>
    </citation>
    <scope>NUCLEOTIDE SEQUENCE [LARGE SCALE GENOMIC DNA]</scope>
    <source>
        <strain evidence="3 4">ATCC 53653</strain>
    </source>
</reference>
<feature type="region of interest" description="Disordered" evidence="1">
    <location>
        <begin position="1"/>
        <end position="40"/>
    </location>
</feature>
<keyword evidence="2" id="KW-0812">Transmembrane</keyword>
<evidence type="ECO:0000256" key="1">
    <source>
        <dbReference type="SAM" id="MobiDB-lite"/>
    </source>
</evidence>
<accession>D9WWB1</accession>
<keyword evidence="2" id="KW-0472">Membrane</keyword>
<evidence type="ECO:0000313" key="4">
    <source>
        <dbReference type="Proteomes" id="UP000003963"/>
    </source>
</evidence>
<feature type="transmembrane region" description="Helical" evidence="2">
    <location>
        <begin position="64"/>
        <end position="83"/>
    </location>
</feature>
<organism evidence="3 4">
    <name type="scientific">Streptomyces himastatinicus ATCC 53653</name>
    <dbReference type="NCBI Taxonomy" id="457427"/>
    <lineage>
        <taxon>Bacteria</taxon>
        <taxon>Bacillati</taxon>
        <taxon>Actinomycetota</taxon>
        <taxon>Actinomycetes</taxon>
        <taxon>Kitasatosporales</taxon>
        <taxon>Streptomycetaceae</taxon>
        <taxon>Streptomyces</taxon>
        <taxon>Streptomyces violaceusniger group</taxon>
    </lineage>
</organism>
<dbReference type="EMBL" id="GG657754">
    <property type="protein sequence ID" value="EFL26567.1"/>
    <property type="molecule type" value="Genomic_DNA"/>
</dbReference>
<keyword evidence="2" id="KW-1133">Transmembrane helix</keyword>
<evidence type="ECO:0000256" key="2">
    <source>
        <dbReference type="SAM" id="Phobius"/>
    </source>
</evidence>
<protein>
    <submittedName>
        <fullName evidence="3">Uncharacterized protein</fullName>
    </submittedName>
</protein>
<keyword evidence="4" id="KW-1185">Reference proteome</keyword>
<dbReference type="HOGENOM" id="CLU_1562008_0_0_11"/>
<name>D9WWB1_9ACTN</name>
<dbReference type="AlphaFoldDB" id="D9WWB1"/>
<feature type="transmembrane region" description="Helical" evidence="2">
    <location>
        <begin position="95"/>
        <end position="115"/>
    </location>
</feature>
<dbReference type="STRING" id="457427.SSOG_06281"/>
<evidence type="ECO:0000313" key="3">
    <source>
        <dbReference type="EMBL" id="EFL26567.1"/>
    </source>
</evidence>
<feature type="transmembrane region" description="Helical" evidence="2">
    <location>
        <begin position="127"/>
        <end position="144"/>
    </location>
</feature>